<dbReference type="InterPro" id="IPR002931">
    <property type="entry name" value="Transglutaminase-like"/>
</dbReference>
<dbReference type="InterPro" id="IPR038765">
    <property type="entry name" value="Papain-like_cys_pep_sf"/>
</dbReference>
<keyword evidence="4" id="KW-1185">Reference proteome</keyword>
<dbReference type="SUPFAM" id="SSF54001">
    <property type="entry name" value="Cysteine proteinases"/>
    <property type="match status" value="1"/>
</dbReference>
<proteinExistence type="predicted"/>
<dbReference type="EMBL" id="CP034951">
    <property type="protein sequence ID" value="QAA81472.1"/>
    <property type="molecule type" value="Genomic_DNA"/>
</dbReference>
<feature type="domain" description="DUF3857" evidence="2">
    <location>
        <begin position="78"/>
        <end position="225"/>
    </location>
</feature>
<protein>
    <submittedName>
        <fullName evidence="3">Transglutaminase domain-containing protein</fullName>
    </submittedName>
</protein>
<dbReference type="OrthoDB" id="8595007at2"/>
<evidence type="ECO:0000313" key="4">
    <source>
        <dbReference type="Proteomes" id="UP000285517"/>
    </source>
</evidence>
<dbReference type="Gene3D" id="3.10.620.30">
    <property type="match status" value="1"/>
</dbReference>
<sequence>MEKYMHNRFFSFQNLWIVLVLVASSAKAQYSEIFEKYKDKYPEASVVLLNQESNLFINVTNGIFDITQQNIQENLYLNEFATQRSQESISFSSFYELGAIEASSFNYDNNKYREEKVSTFTQKDELGEFFYDDIKSVNFIYSNLKKGSRSQLKYSQKIKNPRLLTPFYFGDFSPIAQNKFSITTDPSVNLKFKQFNTEGVKIDFTKQEKRGKIIYTWELKDVNAFDYESRSSTHRNVLPHIIPFIASYEVNGNTVPVLNETKDLYNWYYSMIKEVVHEPATPELVELTNSLIEGKENDLEKVKAIYYWTQLNIKYIAFEYALGGFIPRGANEVFEKKYGDCKDNSSILYKMLEIAGLKGHLTWIGTRKIPYSYEEVPTPVVDNHMILSYFDGEAIYYLDATGRNIPITFPTSFIQGKEALIAIDDKNYRIAKVPIIPAEKNFIKDITKLKIEGQLLTGSARAEFAGYAKIDYLYAMEGLNTKSKRDNFYNDIFEKGNNKFIAQNISEINREEYDQNLIITYNFSIGDYFKQFGDEIFINLNLNKYISQHRTDPKRKREIEVDYKNSYVFETELQIPDGYEIEFLPKSQNFENNYIKATIDYEQLDGKILYKHSVICDYLILDLDQQKEVNKLINDVEKAYKEVVTLTRSK</sequence>
<dbReference type="Gene3D" id="2.60.120.1130">
    <property type="match status" value="1"/>
</dbReference>
<dbReference type="Gene3D" id="2.60.40.3140">
    <property type="match status" value="1"/>
</dbReference>
<dbReference type="Pfam" id="PF01841">
    <property type="entry name" value="Transglut_core"/>
    <property type="match status" value="1"/>
</dbReference>
<dbReference type="InterPro" id="IPR024618">
    <property type="entry name" value="DUF3857"/>
</dbReference>
<gene>
    <name evidence="3" type="ORF">EI546_06905</name>
</gene>
<evidence type="ECO:0000313" key="3">
    <source>
        <dbReference type="EMBL" id="QAA81472.1"/>
    </source>
</evidence>
<evidence type="ECO:0000259" key="2">
    <source>
        <dbReference type="Pfam" id="PF12969"/>
    </source>
</evidence>
<dbReference type="AlphaFoldDB" id="A0A410G2H6"/>
<organism evidence="3 4">
    <name type="scientific">Aequorivita ciconiae</name>
    <dbReference type="NCBI Taxonomy" id="2494375"/>
    <lineage>
        <taxon>Bacteria</taxon>
        <taxon>Pseudomonadati</taxon>
        <taxon>Bacteroidota</taxon>
        <taxon>Flavobacteriia</taxon>
        <taxon>Flavobacteriales</taxon>
        <taxon>Flavobacteriaceae</taxon>
        <taxon>Aequorivita</taxon>
    </lineage>
</organism>
<evidence type="ECO:0000259" key="1">
    <source>
        <dbReference type="Pfam" id="PF01841"/>
    </source>
</evidence>
<accession>A0A410G2H6</accession>
<reference evidence="3 4" key="1">
    <citation type="submission" date="2019-01" db="EMBL/GenBank/DDBJ databases">
        <title>Complete genome sequencing of Aequorivita sp. H23M31.</title>
        <authorList>
            <person name="Bae J.-W."/>
        </authorList>
    </citation>
    <scope>NUCLEOTIDE SEQUENCE [LARGE SCALE GENOMIC DNA]</scope>
    <source>
        <strain evidence="3 4">H23M31</strain>
    </source>
</reference>
<dbReference type="KEGG" id="aev:EI546_06905"/>
<name>A0A410G2H6_9FLAO</name>
<feature type="domain" description="Transglutaminase-like" evidence="1">
    <location>
        <begin position="287"/>
        <end position="357"/>
    </location>
</feature>
<dbReference type="Pfam" id="PF12969">
    <property type="entry name" value="DUF3857"/>
    <property type="match status" value="1"/>
</dbReference>
<dbReference type="Proteomes" id="UP000285517">
    <property type="component" value="Chromosome"/>
</dbReference>